<feature type="transmembrane region" description="Helical" evidence="6">
    <location>
        <begin position="12"/>
        <end position="28"/>
    </location>
</feature>
<reference evidence="7 8" key="1">
    <citation type="submission" date="2016-06" db="EMBL/GenBank/DDBJ databases">
        <title>Genome sequence of endosymbiont of Candidatus Endolucinida thiodiazotropha.</title>
        <authorList>
            <person name="Poehlein A."/>
            <person name="Koenig S."/>
            <person name="Heiden S.E."/>
            <person name="Thuermer A."/>
            <person name="Voget S."/>
            <person name="Daniel R."/>
            <person name="Markert S."/>
            <person name="Gros O."/>
            <person name="Schweder T."/>
        </authorList>
    </citation>
    <scope>NUCLEOTIDE SEQUENCE [LARGE SCALE GENOMIC DNA]</scope>
    <source>
        <strain evidence="7 8">COS</strain>
    </source>
</reference>
<keyword evidence="4 6" id="KW-1133">Transmembrane helix</keyword>
<evidence type="ECO:0000256" key="4">
    <source>
        <dbReference type="ARBA" id="ARBA00022989"/>
    </source>
</evidence>
<accession>A0A7Z0VQ24</accession>
<dbReference type="InterPro" id="IPR002549">
    <property type="entry name" value="AI-2E-like"/>
</dbReference>
<keyword evidence="5 6" id="KW-0472">Membrane</keyword>
<dbReference type="Proteomes" id="UP000094769">
    <property type="component" value="Unassembled WGS sequence"/>
</dbReference>
<organism evidence="7 8">
    <name type="scientific">Candidatus Thiodiazotropha endolucinida</name>
    <dbReference type="NCBI Taxonomy" id="1655433"/>
    <lineage>
        <taxon>Bacteria</taxon>
        <taxon>Pseudomonadati</taxon>
        <taxon>Pseudomonadota</taxon>
        <taxon>Gammaproteobacteria</taxon>
        <taxon>Chromatiales</taxon>
        <taxon>Sedimenticolaceae</taxon>
        <taxon>Candidatus Thiodiazotropha</taxon>
    </lineage>
</organism>
<protein>
    <submittedName>
        <fullName evidence="7">AI-2 transport protein TqsA</fullName>
    </submittedName>
</protein>
<feature type="transmembrane region" description="Helical" evidence="6">
    <location>
        <begin position="223"/>
        <end position="252"/>
    </location>
</feature>
<feature type="transmembrane region" description="Helical" evidence="6">
    <location>
        <begin position="290"/>
        <end position="312"/>
    </location>
</feature>
<dbReference type="GO" id="GO:0016020">
    <property type="term" value="C:membrane"/>
    <property type="evidence" value="ECO:0007669"/>
    <property type="project" value="UniProtKB-SubCell"/>
</dbReference>
<dbReference type="Pfam" id="PF01594">
    <property type="entry name" value="AI-2E_transport"/>
    <property type="match status" value="1"/>
</dbReference>
<feature type="transmembrane region" description="Helical" evidence="6">
    <location>
        <begin position="259"/>
        <end position="278"/>
    </location>
</feature>
<dbReference type="GO" id="GO:0055085">
    <property type="term" value="P:transmembrane transport"/>
    <property type="evidence" value="ECO:0007669"/>
    <property type="project" value="TreeGrafter"/>
</dbReference>
<evidence type="ECO:0000256" key="5">
    <source>
        <dbReference type="ARBA" id="ARBA00023136"/>
    </source>
</evidence>
<feature type="transmembrane region" description="Helical" evidence="6">
    <location>
        <begin position="60"/>
        <end position="82"/>
    </location>
</feature>
<name>A0A7Z0VQ24_9GAMM</name>
<comment type="caution">
    <text evidence="7">The sequence shown here is derived from an EMBL/GenBank/DDBJ whole genome shotgun (WGS) entry which is preliminary data.</text>
</comment>
<feature type="transmembrane region" description="Helical" evidence="6">
    <location>
        <begin position="143"/>
        <end position="162"/>
    </location>
</feature>
<dbReference type="PANTHER" id="PTHR21716:SF64">
    <property type="entry name" value="AI-2 TRANSPORT PROTEIN TQSA"/>
    <property type="match status" value="1"/>
</dbReference>
<dbReference type="RefSeq" id="WP_235615104.1">
    <property type="nucleotide sequence ID" value="NZ_MARB01000002.1"/>
</dbReference>
<feature type="transmembrane region" description="Helical" evidence="6">
    <location>
        <begin position="34"/>
        <end position="53"/>
    </location>
</feature>
<sequence length="338" mass="36494">MQPHQFSPTSRFLLSMAAFVVVVAGMKAADTLLIPFLLSLFIAVISAPPLFFLKGKGVPGGLAMILVVGMIIVTGVLMAWLVGGSLDDFTNNLPKYQESLKLQSTNFVTWLSTLGVELNVQTITTYFNPAKAMAMAGKLMGGLGNVLTQAFLILITVIFMLLEANAFQAKLKNHAESPERSLARVKAITSSIKQYMVIKTSTSMLTGILIGVWLWILDIDYPVLWGVLAFLFNYVPNIGSIIAAVPAVLLALIQFGPQASLWTAVGYLVVNSLVGNVIEPRFMGKGLGLSPLIVFISLVFWGWILGPVGMFLSVPLTMTMKIVLDSNHDTRGLAAMLG</sequence>
<feature type="transmembrane region" description="Helical" evidence="6">
    <location>
        <begin position="196"/>
        <end position="217"/>
    </location>
</feature>
<evidence type="ECO:0000256" key="2">
    <source>
        <dbReference type="ARBA" id="ARBA00009773"/>
    </source>
</evidence>
<keyword evidence="8" id="KW-1185">Reference proteome</keyword>
<keyword evidence="3 6" id="KW-0812">Transmembrane</keyword>
<evidence type="ECO:0000313" key="7">
    <source>
        <dbReference type="EMBL" id="ODJ89236.1"/>
    </source>
</evidence>
<dbReference type="EMBL" id="MARB01000002">
    <property type="protein sequence ID" value="ODJ89236.1"/>
    <property type="molecule type" value="Genomic_DNA"/>
</dbReference>
<dbReference type="AlphaFoldDB" id="A0A7Z0VQ24"/>
<evidence type="ECO:0000256" key="6">
    <source>
        <dbReference type="SAM" id="Phobius"/>
    </source>
</evidence>
<dbReference type="PANTHER" id="PTHR21716">
    <property type="entry name" value="TRANSMEMBRANE PROTEIN"/>
    <property type="match status" value="1"/>
</dbReference>
<comment type="subcellular location">
    <subcellularLocation>
        <location evidence="1">Membrane</location>
        <topology evidence="1">Multi-pass membrane protein</topology>
    </subcellularLocation>
</comment>
<comment type="similarity">
    <text evidence="2">Belongs to the autoinducer-2 exporter (AI-2E) (TC 2.A.86) family.</text>
</comment>
<evidence type="ECO:0000256" key="3">
    <source>
        <dbReference type="ARBA" id="ARBA00022692"/>
    </source>
</evidence>
<proteinExistence type="inferred from homology"/>
<evidence type="ECO:0000256" key="1">
    <source>
        <dbReference type="ARBA" id="ARBA00004141"/>
    </source>
</evidence>
<gene>
    <name evidence="7" type="primary">tqsA</name>
    <name evidence="7" type="ORF">CODIS_03350</name>
</gene>
<evidence type="ECO:0000313" key="8">
    <source>
        <dbReference type="Proteomes" id="UP000094769"/>
    </source>
</evidence>